<dbReference type="NCBIfam" id="NF040910">
    <property type="entry name" value="CD1375_fam"/>
    <property type="match status" value="1"/>
</dbReference>
<name>A0ABV8SG15_9BACL</name>
<comment type="caution">
    <text evidence="1">The sequence shown here is derived from an EMBL/GenBank/DDBJ whole genome shotgun (WGS) entry which is preliminary data.</text>
</comment>
<evidence type="ECO:0000313" key="2">
    <source>
        <dbReference type="Proteomes" id="UP001595755"/>
    </source>
</evidence>
<reference evidence="2" key="1">
    <citation type="journal article" date="2019" name="Int. J. Syst. Evol. Microbiol.">
        <title>The Global Catalogue of Microorganisms (GCM) 10K type strain sequencing project: providing services to taxonomists for standard genome sequencing and annotation.</title>
        <authorList>
            <consortium name="The Broad Institute Genomics Platform"/>
            <consortium name="The Broad Institute Genome Sequencing Center for Infectious Disease"/>
            <person name="Wu L."/>
            <person name="Ma J."/>
        </authorList>
    </citation>
    <scope>NUCLEOTIDE SEQUENCE [LARGE SCALE GENOMIC DNA]</scope>
    <source>
        <strain evidence="2">CGMCC 4.1641</strain>
    </source>
</reference>
<dbReference type="RefSeq" id="WP_378127455.1">
    <property type="nucleotide sequence ID" value="NZ_JBHSED010000040.1"/>
</dbReference>
<evidence type="ECO:0000313" key="1">
    <source>
        <dbReference type="EMBL" id="MFC4305813.1"/>
    </source>
</evidence>
<dbReference type="EMBL" id="JBHSED010000040">
    <property type="protein sequence ID" value="MFC4305813.1"/>
    <property type="molecule type" value="Genomic_DNA"/>
</dbReference>
<accession>A0ABV8SG15</accession>
<sequence>MAKIYYELIQKGLKAIDDVPIRWRADVQVLLDADTQGSA</sequence>
<proteinExistence type="predicted"/>
<gene>
    <name evidence="1" type="ORF">ACFO1S_20490</name>
</gene>
<protein>
    <submittedName>
        <fullName evidence="1">CD1375 family protein</fullName>
    </submittedName>
</protein>
<organism evidence="1 2">
    <name type="scientific">Cohnella boryungensis</name>
    <dbReference type="NCBI Taxonomy" id="768479"/>
    <lineage>
        <taxon>Bacteria</taxon>
        <taxon>Bacillati</taxon>
        <taxon>Bacillota</taxon>
        <taxon>Bacilli</taxon>
        <taxon>Bacillales</taxon>
        <taxon>Paenibacillaceae</taxon>
        <taxon>Cohnella</taxon>
    </lineage>
</organism>
<dbReference type="InterPro" id="IPR047907">
    <property type="entry name" value="CD1375-like"/>
</dbReference>
<dbReference type="Proteomes" id="UP001595755">
    <property type="component" value="Unassembled WGS sequence"/>
</dbReference>
<keyword evidence="2" id="KW-1185">Reference proteome</keyword>